<feature type="compositionally biased region" description="Basic and acidic residues" evidence="6">
    <location>
        <begin position="262"/>
        <end position="274"/>
    </location>
</feature>
<dbReference type="GO" id="GO:0032991">
    <property type="term" value="C:protein-containing complex"/>
    <property type="evidence" value="ECO:0007669"/>
    <property type="project" value="UniProtKB-ARBA"/>
</dbReference>
<dbReference type="InterPro" id="IPR036388">
    <property type="entry name" value="WH-like_DNA-bd_sf"/>
</dbReference>
<dbReference type="PROSITE" id="PS51194">
    <property type="entry name" value="HELICASE_CTER"/>
    <property type="match status" value="1"/>
</dbReference>
<feature type="domain" description="Helicase ATP-binding" evidence="7">
    <location>
        <begin position="1396"/>
        <end position="1572"/>
    </location>
</feature>
<dbReference type="InterPro" id="IPR014001">
    <property type="entry name" value="Helicase_ATP-bd"/>
</dbReference>
<gene>
    <name evidence="9" type="ORF">AJ80_07960</name>
</gene>
<comment type="caution">
    <text evidence="9">The sequence shown here is derived from an EMBL/GenBank/DDBJ whole genome shotgun (WGS) entry which is preliminary data.</text>
</comment>
<protein>
    <recommendedName>
        <fullName evidence="11">Pre-mRNA-splicing factor brr2</fullName>
    </recommendedName>
</protein>
<dbReference type="FunFam" id="1.10.10.10:FF:000024">
    <property type="entry name" value="U5 small nuclear ribonucleoprotein helicase"/>
    <property type="match status" value="1"/>
</dbReference>
<dbReference type="InterPro" id="IPR048863">
    <property type="entry name" value="BRR2_plug"/>
</dbReference>
<dbReference type="Gene3D" id="1.10.150.20">
    <property type="entry name" value="5' to 3' exonuclease, C-terminal subdomain"/>
    <property type="match status" value="2"/>
</dbReference>
<dbReference type="SUPFAM" id="SSF158702">
    <property type="entry name" value="Sec63 N-terminal domain-like"/>
    <property type="match status" value="2"/>
</dbReference>
<dbReference type="GO" id="GO:0003676">
    <property type="term" value="F:nucleic acid binding"/>
    <property type="evidence" value="ECO:0007669"/>
    <property type="project" value="InterPro"/>
</dbReference>
<dbReference type="PIRSF" id="PIRSF039073">
    <property type="entry name" value="BRR2"/>
    <property type="match status" value="1"/>
</dbReference>
<dbReference type="InterPro" id="IPR057842">
    <property type="entry name" value="WH_MER3"/>
</dbReference>
<dbReference type="Pfam" id="PF21188">
    <property type="entry name" value="BRR2_plug"/>
    <property type="match status" value="1"/>
</dbReference>
<evidence type="ECO:0000256" key="6">
    <source>
        <dbReference type="SAM" id="MobiDB-lite"/>
    </source>
</evidence>
<dbReference type="Gene3D" id="3.40.50.300">
    <property type="entry name" value="P-loop containing nucleotide triphosphate hydrolases"/>
    <property type="match status" value="4"/>
</dbReference>
<keyword evidence="4" id="KW-0347">Helicase</keyword>
<dbReference type="InterPro" id="IPR041094">
    <property type="entry name" value="Brr2_helicase_PWI"/>
</dbReference>
<dbReference type="InterPro" id="IPR050474">
    <property type="entry name" value="Hel308_SKI2-like"/>
</dbReference>
<dbReference type="PANTHER" id="PTHR47961:SF4">
    <property type="entry name" value="ACTIVATING SIGNAL COINTEGRATOR 1 COMPLEX SUBUNIT 3"/>
    <property type="match status" value="1"/>
</dbReference>
<feature type="domain" description="Helicase C-terminal" evidence="8">
    <location>
        <begin position="767"/>
        <end position="975"/>
    </location>
</feature>
<dbReference type="GO" id="GO:0003678">
    <property type="term" value="F:DNA helicase activity"/>
    <property type="evidence" value="ECO:0007669"/>
    <property type="project" value="TreeGrafter"/>
</dbReference>
<dbReference type="GO" id="GO:0005634">
    <property type="term" value="C:nucleus"/>
    <property type="evidence" value="ECO:0007669"/>
    <property type="project" value="TreeGrafter"/>
</dbReference>
<dbReference type="SMART" id="SM00487">
    <property type="entry name" value="DEXDc"/>
    <property type="match status" value="2"/>
</dbReference>
<evidence type="ECO:0008006" key="11">
    <source>
        <dbReference type="Google" id="ProtNLM"/>
    </source>
</evidence>
<evidence type="ECO:0000256" key="5">
    <source>
        <dbReference type="ARBA" id="ARBA00022840"/>
    </source>
</evidence>
<dbReference type="FunFam" id="3.40.50.300:FF:000254">
    <property type="entry name" value="U5 small nuclear ribonucleoprotein helicase"/>
    <property type="match status" value="1"/>
</dbReference>
<dbReference type="Gene3D" id="1.10.10.10">
    <property type="entry name" value="Winged helix-like DNA-binding domain superfamily/Winged helix DNA-binding domain"/>
    <property type="match status" value="2"/>
</dbReference>
<dbReference type="InterPro" id="IPR001650">
    <property type="entry name" value="Helicase_C-like"/>
</dbReference>
<dbReference type="EMBL" id="PDNA01000165">
    <property type="protein sequence ID" value="PGH07755.1"/>
    <property type="molecule type" value="Genomic_DNA"/>
</dbReference>
<accession>A0A2B7XFL8</accession>
<evidence type="ECO:0000256" key="3">
    <source>
        <dbReference type="ARBA" id="ARBA00022801"/>
    </source>
</evidence>
<dbReference type="Gene3D" id="1.10.3380.10">
    <property type="entry name" value="Sec63 N-terminal domain-like domain"/>
    <property type="match status" value="2"/>
</dbReference>
<dbReference type="GO" id="GO:0000712">
    <property type="term" value="P:resolution of meiotic recombination intermediates"/>
    <property type="evidence" value="ECO:0007669"/>
    <property type="project" value="TreeGrafter"/>
</dbReference>
<dbReference type="FunFam" id="1.10.3380.10:FF:000001">
    <property type="entry name" value="U5 small nuclear ribonucleoprotein helicase"/>
    <property type="match status" value="1"/>
</dbReference>
<evidence type="ECO:0000313" key="9">
    <source>
        <dbReference type="EMBL" id="PGH07755.1"/>
    </source>
</evidence>
<organism evidence="9 10">
    <name type="scientific">Polytolypa hystricis (strain UAMH7299)</name>
    <dbReference type="NCBI Taxonomy" id="1447883"/>
    <lineage>
        <taxon>Eukaryota</taxon>
        <taxon>Fungi</taxon>
        <taxon>Dikarya</taxon>
        <taxon>Ascomycota</taxon>
        <taxon>Pezizomycotina</taxon>
        <taxon>Eurotiomycetes</taxon>
        <taxon>Eurotiomycetidae</taxon>
        <taxon>Onygenales</taxon>
        <taxon>Onygenales incertae sedis</taxon>
        <taxon>Polytolypa</taxon>
    </lineage>
</organism>
<dbReference type="InterPro" id="IPR035892">
    <property type="entry name" value="C2_domain_sf"/>
</dbReference>
<reference evidence="9 10" key="1">
    <citation type="submission" date="2017-10" db="EMBL/GenBank/DDBJ databases">
        <title>Comparative genomics in systemic dimorphic fungi from Ajellomycetaceae.</title>
        <authorList>
            <person name="Munoz J.F."/>
            <person name="Mcewen J.G."/>
            <person name="Clay O.K."/>
            <person name="Cuomo C.A."/>
        </authorList>
    </citation>
    <scope>NUCLEOTIDE SEQUENCE [LARGE SCALE GENOMIC DNA]</scope>
    <source>
        <strain evidence="9 10">UAMH7299</strain>
    </source>
</reference>
<dbReference type="GO" id="GO:0016787">
    <property type="term" value="F:hydrolase activity"/>
    <property type="evidence" value="ECO:0007669"/>
    <property type="project" value="UniProtKB-KW"/>
</dbReference>
<keyword evidence="10" id="KW-1185">Reference proteome</keyword>
<dbReference type="FunFam" id="3.40.50.300:FF:000062">
    <property type="entry name" value="U5 small nuclear ribonucleoprotein helicase"/>
    <property type="match status" value="1"/>
</dbReference>
<dbReference type="OrthoDB" id="5575at2759"/>
<dbReference type="CDD" id="cd18021">
    <property type="entry name" value="DEXHc_Brr2_2"/>
    <property type="match status" value="1"/>
</dbReference>
<evidence type="ECO:0000256" key="4">
    <source>
        <dbReference type="ARBA" id="ARBA00022806"/>
    </source>
</evidence>
<dbReference type="PROSITE" id="PS51192">
    <property type="entry name" value="HELICASE_ATP_BIND_1"/>
    <property type="match status" value="2"/>
</dbReference>
<dbReference type="SMART" id="SM00973">
    <property type="entry name" value="Sec63"/>
    <property type="match status" value="2"/>
</dbReference>
<dbReference type="FunFam" id="2.60.40.150:FF:000133">
    <property type="entry name" value="Pre-mRNA splicing helicase, putative"/>
    <property type="match status" value="1"/>
</dbReference>
<dbReference type="FunFam" id="2.60.40.150:FF:000004">
    <property type="entry name" value="RNA helicase, activating signal cointegrator 1"/>
    <property type="match status" value="1"/>
</dbReference>
<dbReference type="FunFam" id="1.10.150.20:FF:000013">
    <property type="entry name" value="U5 small nuclear ribonucleoprotein kDa helicase"/>
    <property type="match status" value="1"/>
</dbReference>
<name>A0A2B7XFL8_POLH7</name>
<keyword evidence="5" id="KW-0067">ATP-binding</keyword>
<evidence type="ECO:0000256" key="1">
    <source>
        <dbReference type="ARBA" id="ARBA00022737"/>
    </source>
</evidence>
<feature type="domain" description="Helicase ATP-binding" evidence="7">
    <location>
        <begin position="544"/>
        <end position="728"/>
    </location>
</feature>
<evidence type="ECO:0000259" key="7">
    <source>
        <dbReference type="PROSITE" id="PS51192"/>
    </source>
</evidence>
<keyword evidence="2" id="KW-0547">Nucleotide-binding</keyword>
<dbReference type="SUPFAM" id="SSF46785">
    <property type="entry name" value="Winged helix' DNA-binding domain"/>
    <property type="match status" value="1"/>
</dbReference>
<dbReference type="InterPro" id="IPR027417">
    <property type="entry name" value="P-loop_NTPase"/>
</dbReference>
<dbReference type="GO" id="GO:0006397">
    <property type="term" value="P:mRNA processing"/>
    <property type="evidence" value="ECO:0007669"/>
    <property type="project" value="UniProtKB-ARBA"/>
</dbReference>
<dbReference type="Gene3D" id="2.60.40.150">
    <property type="entry name" value="C2 domain"/>
    <property type="match status" value="2"/>
</dbReference>
<dbReference type="STRING" id="1447883.A0A2B7XFL8"/>
<dbReference type="InterPro" id="IPR036390">
    <property type="entry name" value="WH_DNA-bd_sf"/>
</dbReference>
<dbReference type="FunFam" id="1.10.10.10:FF:000012">
    <property type="entry name" value="U5 small nuclear ribonucleoprotein helicase"/>
    <property type="match status" value="1"/>
</dbReference>
<evidence type="ECO:0000313" key="10">
    <source>
        <dbReference type="Proteomes" id="UP000224634"/>
    </source>
</evidence>
<dbReference type="Pfam" id="PF02889">
    <property type="entry name" value="Sec63"/>
    <property type="match status" value="2"/>
</dbReference>
<feature type="compositionally biased region" description="Acidic residues" evidence="6">
    <location>
        <begin position="244"/>
        <end position="261"/>
    </location>
</feature>
<dbReference type="CDD" id="cd18019">
    <property type="entry name" value="DEXHc_Brr2_1"/>
    <property type="match status" value="1"/>
</dbReference>
<proteinExistence type="predicted"/>
<dbReference type="InterPro" id="IPR004179">
    <property type="entry name" value="Sec63-dom"/>
</dbReference>
<dbReference type="SUPFAM" id="SSF81296">
    <property type="entry name" value="E set domains"/>
    <property type="match status" value="1"/>
</dbReference>
<dbReference type="InterPro" id="IPR014756">
    <property type="entry name" value="Ig_E-set"/>
</dbReference>
<dbReference type="InterPro" id="IPR011545">
    <property type="entry name" value="DEAD/DEAH_box_helicase_dom"/>
</dbReference>
<dbReference type="CDD" id="cd18795">
    <property type="entry name" value="SF2_C_Ski2"/>
    <property type="match status" value="1"/>
</dbReference>
<dbReference type="SUPFAM" id="SSF52540">
    <property type="entry name" value="P-loop containing nucleoside triphosphate hydrolases"/>
    <property type="match status" value="3"/>
</dbReference>
<evidence type="ECO:0000259" key="8">
    <source>
        <dbReference type="PROSITE" id="PS51194"/>
    </source>
</evidence>
<dbReference type="PANTHER" id="PTHR47961">
    <property type="entry name" value="DNA POLYMERASE THETA, PUTATIVE (AFU_ORTHOLOGUE AFUA_1G05260)-RELATED"/>
    <property type="match status" value="1"/>
</dbReference>
<dbReference type="FunFam" id="3.40.50.300:FF:000102">
    <property type="entry name" value="RNA helicase, activating signal cointegrator 1"/>
    <property type="match status" value="1"/>
</dbReference>
<dbReference type="SMART" id="SM00490">
    <property type="entry name" value="HELICc"/>
    <property type="match status" value="2"/>
</dbReference>
<dbReference type="Pfam" id="PF23445">
    <property type="entry name" value="WHD_SNRNP200"/>
    <property type="match status" value="2"/>
</dbReference>
<keyword evidence="1" id="KW-0677">Repeat</keyword>
<dbReference type="Pfam" id="PF18149">
    <property type="entry name" value="Helicase_PWI"/>
    <property type="match status" value="1"/>
</dbReference>
<dbReference type="Pfam" id="PF00271">
    <property type="entry name" value="Helicase_C"/>
    <property type="match status" value="1"/>
</dbReference>
<feature type="region of interest" description="Disordered" evidence="6">
    <location>
        <begin position="229"/>
        <end position="292"/>
    </location>
</feature>
<dbReference type="GO" id="GO:0005524">
    <property type="term" value="F:ATP binding"/>
    <property type="evidence" value="ECO:0007669"/>
    <property type="project" value="UniProtKB-KW"/>
</dbReference>
<dbReference type="Proteomes" id="UP000224634">
    <property type="component" value="Unassembled WGS sequence"/>
</dbReference>
<dbReference type="FunFam" id="3.40.50.300:FF:000368">
    <property type="entry name" value="U5 small nuclear ribonucleoprotein 200 kDa helicase"/>
    <property type="match status" value="1"/>
</dbReference>
<keyword evidence="3" id="KW-0378">Hydrolase</keyword>
<sequence>MADPNNVAQYKYSAMSNLVLQADRRFVTRRTDEVTGDPESLAGRISVKEMGSQMARANAPKPKKAPATDVERGTIREGEDVLLREQRKRKRGEPAQVRGGILSAADALIEGLKYRPKTPATSATYDLILTMTTKYLGFISSEVVRSAADAVLETLKNDNIKDFDKKKEIDDILGSSMSPKEFNELVNLGKKITDYDAQDEDEVMEGAEGAEGEGELDERQGVAVVFDESDEEADEMSRNMVVRDEDEGSDEEPLSDAEGAGDEDRGVTREYEERGAEDEEMVIESGLQPEEKSKAANIVSARDIDAYWLQRLIGSVYSDAHIQQEKTQAALRIMSETAEDGSEKPLRDVENDLMELFDYDYPELVGKLVVNRDKIIWVTKWRQAVEDASAKALVENEMIEAGHRDILDELQGKTSKDKATDRRAQKIKVDLMDIDVPSTAKAEPTGAKAEDSLQGGLQPKKLINLENLIFDKGNHLMTNPNVKLPQGSTKRTFKGYEEIHVPAPKPRRDAKDRPNIPTTELPDWARVGWGTSKELNRIQTRCYPTAFHDDGNMLVCAPTGSGKTNVAMLTILREIGKNRHPESGEIMLDDFKIVYIAPLKALVQEQVGNFGKRLEPYGIRVSELTGDRQLTKQQIADTQIIVTTPEKWDVITRKATDTSYTRLVRLIIIDEVHLLHDERGPVLESIVSRTIRKVEHTGDPVRLIGLSATLPNYRDVASFLRVDPTKGLFHFDGSYRPCPLKQEFIGVTEKRAKKQYDTMNDICYTKILEQVGQNKQQVLVFVHSRSETSDLARKIRDKAVEMETIGQILRSDAASRAILEEESKVVDDENLRDLMPYGFGIHHAGMSRTDRTSVQDLFADGSLQVIVCTATLAWGVNLPAHTVIIKGTQVYSPEKGSWVELSPQDVLQMLGRAGRPQYDSFGEGIIITSQKEIQYYLSLLNQQLPIESQLMSKLADNLNAEIVLGNIRNRDEGVEWLGYSYLFVRMLRSPGLYGVGSDYENDEALEQRRVDLIHSAASVLSKAGLLEYNQKTGRLRSTELGRIASHYYVSHSSMATYNRELRAEQLSISELLRIFSLSDEFKYIPVRQDEKLDLAVLLGKVPEPMDGGIEEAHAKIGVLLQVYIGGQKLKDRPIMADMTYVTQSAGRILRAIFEIALAKGLASVAKTTLDLCKMVDRRMWLTHSPFRQFTPRPYDVVGRAERMGFPWVKYFDLDAPRMTELFGDSRIARKAYDLVSKFPRLDVQAKARPITRSMLGVELIITPNFTWDDAFHGNGESFWIIVEDCDGKNILHHDQFILRKDLAISDMNEQLVEFTVPITEPLPPHYFISLISDRWIRSETKIALPFQKLILPEPFPAHTPLLDMEQVPVKALKRPEYRDLYPKWDHFNRVQTQVFKSLYDTDDNVFLGAPTGTGKTVCAEFVLLRHWSKANYGKAVYIAPFQELVDLRLADWQSRLKDLNGGKTILKLTGEITADLKILAQADLVLATPIQWDVLSRQWQRRKNVQAVQLFIADELHMLGGQNGYVYEMIVSRMHYIALQTERDLRLVGLSVPVTNARHIGEWLGASKHTIYNFSPHVRFVPLQLHIRTFTIPHFPSLMMAMAKPTYFSILQHAPDKPALVFVPSRKQTRQTALDLLTACLADDDEDRFLHADIDEIKPLLDRINEQALAESISHGIGYYHEALSASDKRIVTHLFKIGAIQVMLASRDVCWELDVTAHLVVVMGTQFYDGLGHRYIDYPTSEILQMFGRASRPLEDKMGIGVLMMPAVKRAYYQKFLNEALPIESHLQAYLHDAFVTEIDIQTISSAQNAVDWITYTYFYQRLRANPNFYELTDKSDEGVSAYLSELVENTLKDLADPEAKVIEFDEEEDAVAPLNAARIAAYYNISFITMQIFLKSLKANRKMEGILNIVSAAAEFETIPIRRHEEHILERVYDQIYRRLRKPKPDQSYQPAHFKALVLLQAHFFRMQLPIDLVKDQEVIVSKVLNLLSACVDLLSSEGHLNALYAMELSQMVVQAMWHRDSPLMQIPHFGPEVIKVANEFEIKDIYEFMEAMDPSENKDYATLVKRLGLNNRQLAQAAAFTNDKYPNIDLDFTVMDEDNITAGEPTIIKVKLEREVDEDDDEEEGGAKELDLSVHAPFYPAKKTEVWWLVVGEEKTNTLLDIKRVNVGKKLETKLEVTVETPGEHNLTLYLMSDSYVGVDQDPSFKITAAEAIEEDEDEDEEEEE</sequence>
<evidence type="ECO:0000256" key="2">
    <source>
        <dbReference type="ARBA" id="ARBA00022741"/>
    </source>
</evidence>
<dbReference type="Pfam" id="PF00270">
    <property type="entry name" value="DEAD"/>
    <property type="match status" value="2"/>
</dbReference>